<evidence type="ECO:0000313" key="2">
    <source>
        <dbReference type="EMBL" id="SHG55165.1"/>
    </source>
</evidence>
<keyword evidence="1" id="KW-0812">Transmembrane</keyword>
<accession>A0A1M5KQZ6</accession>
<keyword evidence="1" id="KW-0472">Membrane</keyword>
<dbReference type="EMBL" id="FQVW01000040">
    <property type="protein sequence ID" value="SHG55165.1"/>
    <property type="molecule type" value="Genomic_DNA"/>
</dbReference>
<dbReference type="Proteomes" id="UP000183988">
    <property type="component" value="Unassembled WGS sequence"/>
</dbReference>
<organism evidence="2 3">
    <name type="scientific">Ornithinibacillus halophilus</name>
    <dbReference type="NCBI Taxonomy" id="930117"/>
    <lineage>
        <taxon>Bacteria</taxon>
        <taxon>Bacillati</taxon>
        <taxon>Bacillota</taxon>
        <taxon>Bacilli</taxon>
        <taxon>Bacillales</taxon>
        <taxon>Bacillaceae</taxon>
        <taxon>Ornithinibacillus</taxon>
    </lineage>
</organism>
<feature type="non-terminal residue" evidence="2">
    <location>
        <position position="1"/>
    </location>
</feature>
<dbReference type="RefSeq" id="WP_234982715.1">
    <property type="nucleotide sequence ID" value="NZ_FQVW01000040.1"/>
</dbReference>
<name>A0A1M5KQZ6_9BACI</name>
<dbReference type="AlphaFoldDB" id="A0A1M5KQZ6"/>
<reference evidence="2 3" key="1">
    <citation type="submission" date="2016-11" db="EMBL/GenBank/DDBJ databases">
        <authorList>
            <person name="Jaros S."/>
            <person name="Januszkiewicz K."/>
            <person name="Wedrychowicz H."/>
        </authorList>
    </citation>
    <scope>NUCLEOTIDE SEQUENCE [LARGE SCALE GENOMIC DNA]</scope>
    <source>
        <strain evidence="2 3">IBRC-M 10683</strain>
    </source>
</reference>
<sequence length="87" mass="10101">YGNILRFPWAAGEPPRAIALWGLTDAFAPTGQERLRKLIHRTKEIVIYFRGVYVYSLRLASKLFVFGNDFLVMSQLLFLFMVSMHYA</sequence>
<feature type="transmembrane region" description="Helical" evidence="1">
    <location>
        <begin position="63"/>
        <end position="86"/>
    </location>
</feature>
<proteinExistence type="predicted"/>
<evidence type="ECO:0000256" key="1">
    <source>
        <dbReference type="SAM" id="Phobius"/>
    </source>
</evidence>
<protein>
    <submittedName>
        <fullName evidence="2">Uncharacterized protein</fullName>
    </submittedName>
</protein>
<gene>
    <name evidence="2" type="ORF">SAMN05216225_104032</name>
</gene>
<evidence type="ECO:0000313" key="3">
    <source>
        <dbReference type="Proteomes" id="UP000183988"/>
    </source>
</evidence>
<keyword evidence="3" id="KW-1185">Reference proteome</keyword>
<keyword evidence="1" id="KW-1133">Transmembrane helix</keyword>